<dbReference type="CDD" id="cd07233">
    <property type="entry name" value="GlxI_Zn"/>
    <property type="match status" value="1"/>
</dbReference>
<dbReference type="SUPFAM" id="SSF54593">
    <property type="entry name" value="Glyoxalase/Bleomycin resistance protein/Dihydroxybiphenyl dioxygenase"/>
    <property type="match status" value="1"/>
</dbReference>
<dbReference type="GO" id="GO:0046872">
    <property type="term" value="F:metal ion binding"/>
    <property type="evidence" value="ECO:0007669"/>
    <property type="project" value="UniProtKB-KW"/>
</dbReference>
<evidence type="ECO:0000259" key="13">
    <source>
        <dbReference type="PROSITE" id="PS51819"/>
    </source>
</evidence>
<evidence type="ECO:0000256" key="10">
    <source>
        <dbReference type="ARBA" id="ARBA00033298"/>
    </source>
</evidence>
<feature type="binding site" evidence="12">
    <location>
        <position position="144"/>
    </location>
    <ligand>
        <name>Zn(2+)</name>
        <dbReference type="ChEBI" id="CHEBI:29105"/>
        <note>ligand shared between dimeric partners</note>
    </ligand>
</feature>
<evidence type="ECO:0000256" key="5">
    <source>
        <dbReference type="ARBA" id="ARBA00022833"/>
    </source>
</evidence>
<dbReference type="PROSITE" id="PS51819">
    <property type="entry name" value="VOC"/>
    <property type="match status" value="1"/>
</dbReference>
<sequence length="224" mass="25271">MRFSSANRIIIKGPTGDSIWRETRDLRLPSGGKKLSFRQNSLFAVAVCLSGFVYLQFQADANPDSHWARWYRGMTTNPARLLGLDQTPAIPNLDPSALKKLLKQMDFPGGEFSLYFVGYKPASDIPMDERERQQYALSTPSTIELTHNWGTENDPKFSYHNGNKDPRGFGHIGVAVQDVYAASARFESMGVQFVKKPDEGRMKGLAFIQDPDGYWIEIFNPKTL</sequence>
<feature type="domain" description="VOC" evidence="13">
    <location>
        <begin position="83"/>
        <end position="221"/>
    </location>
</feature>
<feature type="active site" description="Proton donor/acceptor" evidence="11">
    <location>
        <position position="217"/>
    </location>
</feature>
<reference evidence="15" key="1">
    <citation type="submission" date="2022-11" db="UniProtKB">
        <authorList>
            <consortium name="WormBaseParasite"/>
        </authorList>
    </citation>
    <scope>IDENTIFICATION</scope>
</reference>
<evidence type="ECO:0000256" key="12">
    <source>
        <dbReference type="PIRSR" id="PIRSR604361-3"/>
    </source>
</evidence>
<evidence type="ECO:0000256" key="9">
    <source>
        <dbReference type="ARBA" id="ARBA00032460"/>
    </source>
</evidence>
<dbReference type="AlphaFoldDB" id="A0A915BC62"/>
<dbReference type="NCBIfam" id="TIGR00068">
    <property type="entry name" value="glyox_I"/>
    <property type="match status" value="1"/>
</dbReference>
<comment type="pathway">
    <text evidence="1">Secondary metabolite metabolism; methylglyoxal degradation; (R)-lactate from methylglyoxal: step 1/2.</text>
</comment>
<evidence type="ECO:0000256" key="3">
    <source>
        <dbReference type="ARBA" id="ARBA00012081"/>
    </source>
</evidence>
<comment type="cofactor">
    <cofactor evidence="12">
        <name>Zn(2+)</name>
        <dbReference type="ChEBI" id="CHEBI:29105"/>
    </cofactor>
    <text evidence="12">Binds 1 zinc ion per subunit. In the homodimer, two zinc ions are bound between subunits.</text>
</comment>
<dbReference type="Pfam" id="PF00903">
    <property type="entry name" value="Glyoxalase"/>
    <property type="match status" value="1"/>
</dbReference>
<dbReference type="InterPro" id="IPR004361">
    <property type="entry name" value="Glyoxalase_1"/>
</dbReference>
<evidence type="ECO:0000256" key="8">
    <source>
        <dbReference type="ARBA" id="ARBA00030892"/>
    </source>
</evidence>
<dbReference type="Proteomes" id="UP000887569">
    <property type="component" value="Unplaced"/>
</dbReference>
<evidence type="ECO:0000256" key="4">
    <source>
        <dbReference type="ARBA" id="ARBA00022723"/>
    </source>
</evidence>
<keyword evidence="6" id="KW-0456">Lyase</keyword>
<dbReference type="PROSITE" id="PS00935">
    <property type="entry name" value="GLYOXALASE_I_2"/>
    <property type="match status" value="1"/>
</dbReference>
<evidence type="ECO:0000313" key="14">
    <source>
        <dbReference type="Proteomes" id="UP000887569"/>
    </source>
</evidence>
<organism evidence="14 15">
    <name type="scientific">Parascaris univalens</name>
    <name type="common">Nematode worm</name>
    <dbReference type="NCBI Taxonomy" id="6257"/>
    <lineage>
        <taxon>Eukaryota</taxon>
        <taxon>Metazoa</taxon>
        <taxon>Ecdysozoa</taxon>
        <taxon>Nematoda</taxon>
        <taxon>Chromadorea</taxon>
        <taxon>Rhabditida</taxon>
        <taxon>Spirurina</taxon>
        <taxon>Ascaridomorpha</taxon>
        <taxon>Ascaridoidea</taxon>
        <taxon>Ascarididae</taxon>
        <taxon>Parascaris</taxon>
    </lineage>
</organism>
<dbReference type="InterPro" id="IPR018146">
    <property type="entry name" value="Glyoxalase_1_CS"/>
</dbReference>
<evidence type="ECO:0000256" key="2">
    <source>
        <dbReference type="ARBA" id="ARBA00010363"/>
    </source>
</evidence>
<name>A0A915BC62_PARUN</name>
<dbReference type="InterPro" id="IPR029068">
    <property type="entry name" value="Glyas_Bleomycin-R_OHBP_Dase"/>
</dbReference>
<evidence type="ECO:0000313" key="15">
    <source>
        <dbReference type="WBParaSite" id="PgR034_g010_t03"/>
    </source>
</evidence>
<evidence type="ECO:0000256" key="11">
    <source>
        <dbReference type="PIRSR" id="PIRSR604361-1"/>
    </source>
</evidence>
<dbReference type="GO" id="GO:0004462">
    <property type="term" value="F:lactoylglutathione lyase activity"/>
    <property type="evidence" value="ECO:0007669"/>
    <property type="project" value="UniProtKB-EC"/>
</dbReference>
<dbReference type="WBParaSite" id="PgR034_g010_t03">
    <property type="protein sequence ID" value="PgR034_g010_t03"/>
    <property type="gene ID" value="PgR034_g010"/>
</dbReference>
<keyword evidence="14" id="KW-1185">Reference proteome</keyword>
<dbReference type="PANTHER" id="PTHR10374:SF30">
    <property type="entry name" value="LACTOYLGLUTATHIONE LYASE"/>
    <property type="match status" value="1"/>
</dbReference>
<dbReference type="PANTHER" id="PTHR10374">
    <property type="entry name" value="LACTOYLGLUTATHIONE LYASE GLYOXALASE I"/>
    <property type="match status" value="1"/>
</dbReference>
<dbReference type="InterPro" id="IPR037523">
    <property type="entry name" value="VOC_core"/>
</dbReference>
<keyword evidence="5 12" id="KW-0862">Zinc</keyword>
<keyword evidence="4 12" id="KW-0479">Metal-binding</keyword>
<dbReference type="InterPro" id="IPR004360">
    <property type="entry name" value="Glyas_Fos-R_dOase_dom"/>
</dbReference>
<proteinExistence type="inferred from homology"/>
<feature type="binding site" evidence="12">
    <location>
        <position position="171"/>
    </location>
    <ligand>
        <name>Zn(2+)</name>
        <dbReference type="ChEBI" id="CHEBI:29105"/>
        <note>ligand shared between dimeric partners</note>
    </ligand>
</feature>
<dbReference type="Gene3D" id="3.10.180.10">
    <property type="entry name" value="2,3-Dihydroxybiphenyl 1,2-Dioxygenase, domain 1"/>
    <property type="match status" value="1"/>
</dbReference>
<evidence type="ECO:0000256" key="7">
    <source>
        <dbReference type="ARBA" id="ARBA00030291"/>
    </source>
</evidence>
<evidence type="ECO:0000256" key="6">
    <source>
        <dbReference type="ARBA" id="ARBA00023239"/>
    </source>
</evidence>
<feature type="binding site" evidence="12">
    <location>
        <position position="217"/>
    </location>
    <ligand>
        <name>Zn(2+)</name>
        <dbReference type="ChEBI" id="CHEBI:29105"/>
        <note>ligand shared between dimeric partners</note>
    </ligand>
</feature>
<evidence type="ECO:0000256" key="1">
    <source>
        <dbReference type="ARBA" id="ARBA00005008"/>
    </source>
</evidence>
<accession>A0A915BC62</accession>
<protein>
    <recommendedName>
        <fullName evidence="3">lactoylglutathione lyase</fullName>
        <ecNumber evidence="3">4.4.1.5</ecNumber>
    </recommendedName>
    <alternativeName>
        <fullName evidence="8">Aldoketomutase</fullName>
    </alternativeName>
    <alternativeName>
        <fullName evidence="7">Ketone-aldehyde mutase</fullName>
    </alternativeName>
    <alternativeName>
        <fullName evidence="9">Methylglyoxalase</fullName>
    </alternativeName>
    <alternativeName>
        <fullName evidence="10">S-D-lactoylglutathione methylglyoxal lyase</fullName>
    </alternativeName>
</protein>
<comment type="similarity">
    <text evidence="2">Belongs to the glyoxalase I family.</text>
</comment>
<dbReference type="EC" id="4.4.1.5" evidence="3"/>